<accession>A0ABQ8JKM1</accession>
<protein>
    <submittedName>
        <fullName evidence="1">Uncharacterized protein</fullName>
    </submittedName>
</protein>
<comment type="caution">
    <text evidence="1">The sequence shown here is derived from an EMBL/GenBank/DDBJ whole genome shotgun (WGS) entry which is preliminary data.</text>
</comment>
<gene>
    <name evidence="1" type="ORF">DERP_007698</name>
</gene>
<reference evidence="1 2" key="2">
    <citation type="journal article" date="2022" name="Mol. Biol. Evol.">
        <title>Comparative Genomics Reveals Insights into the Divergent Evolution of Astigmatic Mites and Household Pest Adaptations.</title>
        <authorList>
            <person name="Xiong Q."/>
            <person name="Wan A.T."/>
            <person name="Liu X."/>
            <person name="Fung C.S."/>
            <person name="Xiao X."/>
            <person name="Malainual N."/>
            <person name="Hou J."/>
            <person name="Wang L."/>
            <person name="Wang M."/>
            <person name="Yang K.Y."/>
            <person name="Cui Y."/>
            <person name="Leung E.L."/>
            <person name="Nong W."/>
            <person name="Shin S.K."/>
            <person name="Au S.W."/>
            <person name="Jeong K.Y."/>
            <person name="Chew F.T."/>
            <person name="Hui J.H."/>
            <person name="Leung T.F."/>
            <person name="Tungtrongchitr A."/>
            <person name="Zhong N."/>
            <person name="Liu Z."/>
            <person name="Tsui S.K."/>
        </authorList>
    </citation>
    <scope>NUCLEOTIDE SEQUENCE [LARGE SCALE GENOMIC DNA]</scope>
    <source>
        <strain evidence="1">Derp</strain>
    </source>
</reference>
<evidence type="ECO:0000313" key="2">
    <source>
        <dbReference type="Proteomes" id="UP000887458"/>
    </source>
</evidence>
<name>A0ABQ8JKM1_DERPT</name>
<organism evidence="1 2">
    <name type="scientific">Dermatophagoides pteronyssinus</name>
    <name type="common">European house dust mite</name>
    <dbReference type="NCBI Taxonomy" id="6956"/>
    <lineage>
        <taxon>Eukaryota</taxon>
        <taxon>Metazoa</taxon>
        <taxon>Ecdysozoa</taxon>
        <taxon>Arthropoda</taxon>
        <taxon>Chelicerata</taxon>
        <taxon>Arachnida</taxon>
        <taxon>Acari</taxon>
        <taxon>Acariformes</taxon>
        <taxon>Sarcoptiformes</taxon>
        <taxon>Astigmata</taxon>
        <taxon>Psoroptidia</taxon>
        <taxon>Analgoidea</taxon>
        <taxon>Pyroglyphidae</taxon>
        <taxon>Dermatophagoidinae</taxon>
        <taxon>Dermatophagoides</taxon>
    </lineage>
</organism>
<proteinExistence type="predicted"/>
<dbReference type="Proteomes" id="UP000887458">
    <property type="component" value="Unassembled WGS sequence"/>
</dbReference>
<sequence length="66" mass="7438">MNLVSLHGSMNVLSCGLWRHAHAELTKKPAKIVVYPLTEIMLSKELRMSWLYSNIRPDGIVACSNL</sequence>
<keyword evidence="2" id="KW-1185">Reference proteome</keyword>
<reference evidence="1 2" key="1">
    <citation type="journal article" date="2018" name="J. Allergy Clin. Immunol.">
        <title>High-quality assembly of Dermatophagoides pteronyssinus genome and transcriptome reveals a wide range of novel allergens.</title>
        <authorList>
            <person name="Liu X.Y."/>
            <person name="Yang K.Y."/>
            <person name="Wang M.Q."/>
            <person name="Kwok J.S."/>
            <person name="Zeng X."/>
            <person name="Yang Z."/>
            <person name="Xiao X.J."/>
            <person name="Lau C.P."/>
            <person name="Li Y."/>
            <person name="Huang Z.M."/>
            <person name="Ba J.G."/>
            <person name="Yim A.K."/>
            <person name="Ouyang C.Y."/>
            <person name="Ngai S.M."/>
            <person name="Chan T.F."/>
            <person name="Leung E.L."/>
            <person name="Liu L."/>
            <person name="Liu Z.G."/>
            <person name="Tsui S.K."/>
        </authorList>
    </citation>
    <scope>NUCLEOTIDE SEQUENCE [LARGE SCALE GENOMIC DNA]</scope>
    <source>
        <strain evidence="1">Derp</strain>
    </source>
</reference>
<evidence type="ECO:0000313" key="1">
    <source>
        <dbReference type="EMBL" id="KAH9423104.1"/>
    </source>
</evidence>
<dbReference type="EMBL" id="NJHN03000034">
    <property type="protein sequence ID" value="KAH9423104.1"/>
    <property type="molecule type" value="Genomic_DNA"/>
</dbReference>